<dbReference type="Proteomes" id="UP000249557">
    <property type="component" value="Unassembled WGS sequence"/>
</dbReference>
<keyword evidence="3 4" id="KW-0687">Ribonucleoprotein</keyword>
<reference evidence="6 7" key="1">
    <citation type="submission" date="2017-08" db="EMBL/GenBank/DDBJ databases">
        <title>Infants hospitalized years apart are colonized by the same room-sourced microbial strains.</title>
        <authorList>
            <person name="Brooks B."/>
            <person name="Olm M.R."/>
            <person name="Firek B.A."/>
            <person name="Baker R."/>
            <person name="Thomas B.C."/>
            <person name="Morowitz M.J."/>
            <person name="Banfield J.F."/>
        </authorList>
    </citation>
    <scope>NUCLEOTIDE SEQUENCE [LARGE SCALE GENOMIC DNA]</scope>
    <source>
        <strain evidence="6">S2_018_000_R2_104</strain>
    </source>
</reference>
<organism evidence="6 7">
    <name type="scientific">Micavibrio aeruginosavorus</name>
    <dbReference type="NCBI Taxonomy" id="349221"/>
    <lineage>
        <taxon>Bacteria</taxon>
        <taxon>Pseudomonadati</taxon>
        <taxon>Bdellovibrionota</taxon>
        <taxon>Bdellovibrionia</taxon>
        <taxon>Bdellovibrionales</taxon>
        <taxon>Pseudobdellovibrionaceae</taxon>
        <taxon>Micavibrio</taxon>
    </lineage>
</organism>
<dbReference type="GO" id="GO:0019843">
    <property type="term" value="F:rRNA binding"/>
    <property type="evidence" value="ECO:0007669"/>
    <property type="project" value="UniProtKB-UniRule"/>
</dbReference>
<dbReference type="Pfam" id="PF00829">
    <property type="entry name" value="Ribosomal_L21p"/>
    <property type="match status" value="1"/>
</dbReference>
<dbReference type="PANTHER" id="PTHR21349:SF0">
    <property type="entry name" value="LARGE RIBOSOMAL SUBUNIT PROTEIN BL21M"/>
    <property type="match status" value="1"/>
</dbReference>
<comment type="caution">
    <text evidence="6">The sequence shown here is derived from an EMBL/GenBank/DDBJ whole genome shotgun (WGS) entry which is preliminary data.</text>
</comment>
<dbReference type="InterPro" id="IPR028909">
    <property type="entry name" value="bL21-like"/>
</dbReference>
<keyword evidence="4 5" id="KW-0694">RNA-binding</keyword>
<comment type="similarity">
    <text evidence="1 4 5">Belongs to the bacterial ribosomal protein bL21 family.</text>
</comment>
<dbReference type="GO" id="GO:0003735">
    <property type="term" value="F:structural constituent of ribosome"/>
    <property type="evidence" value="ECO:0007669"/>
    <property type="project" value="InterPro"/>
</dbReference>
<dbReference type="GO" id="GO:0006412">
    <property type="term" value="P:translation"/>
    <property type="evidence" value="ECO:0007669"/>
    <property type="project" value="UniProtKB-UniRule"/>
</dbReference>
<accession>A0A2W4ZRH7</accession>
<keyword evidence="4 5" id="KW-0699">rRNA-binding</keyword>
<evidence type="ECO:0000313" key="6">
    <source>
        <dbReference type="EMBL" id="PZO82739.1"/>
    </source>
</evidence>
<sequence>MFAVVRTGGKQYRVAKNDRIEVESLETEEGKSLDLEILAFSSDGSQLAVGKDVSGAKVSAKVVSHTRADKVLVFKKKRRHNYRRTKGHRQHLTVLEITDIKAA</sequence>
<dbReference type="NCBIfam" id="TIGR00061">
    <property type="entry name" value="L21"/>
    <property type="match status" value="1"/>
</dbReference>
<dbReference type="GO" id="GO:0005840">
    <property type="term" value="C:ribosome"/>
    <property type="evidence" value="ECO:0007669"/>
    <property type="project" value="UniProtKB-KW"/>
</dbReference>
<evidence type="ECO:0000256" key="4">
    <source>
        <dbReference type="HAMAP-Rule" id="MF_01363"/>
    </source>
</evidence>
<dbReference type="GO" id="GO:1990904">
    <property type="term" value="C:ribonucleoprotein complex"/>
    <property type="evidence" value="ECO:0007669"/>
    <property type="project" value="UniProtKB-KW"/>
</dbReference>
<comment type="function">
    <text evidence="4 5">This protein binds to 23S rRNA in the presence of protein L20.</text>
</comment>
<dbReference type="SUPFAM" id="SSF141091">
    <property type="entry name" value="L21p-like"/>
    <property type="match status" value="1"/>
</dbReference>
<dbReference type="HAMAP" id="MF_01363">
    <property type="entry name" value="Ribosomal_bL21"/>
    <property type="match status" value="1"/>
</dbReference>
<evidence type="ECO:0000256" key="3">
    <source>
        <dbReference type="ARBA" id="ARBA00023274"/>
    </source>
</evidence>
<dbReference type="EMBL" id="QFNK01000244">
    <property type="protein sequence ID" value="PZO82739.1"/>
    <property type="molecule type" value="Genomic_DNA"/>
</dbReference>
<evidence type="ECO:0000256" key="2">
    <source>
        <dbReference type="ARBA" id="ARBA00022980"/>
    </source>
</evidence>
<protein>
    <recommendedName>
        <fullName evidence="4">Large ribosomal subunit protein bL21</fullName>
    </recommendedName>
</protein>
<comment type="subunit">
    <text evidence="4">Part of the 50S ribosomal subunit. Contacts protein L20.</text>
</comment>
<dbReference type="GO" id="GO:0005737">
    <property type="term" value="C:cytoplasm"/>
    <property type="evidence" value="ECO:0007669"/>
    <property type="project" value="UniProtKB-ARBA"/>
</dbReference>
<evidence type="ECO:0000313" key="7">
    <source>
        <dbReference type="Proteomes" id="UP000249557"/>
    </source>
</evidence>
<dbReference type="AlphaFoldDB" id="A0A2W4ZRH7"/>
<name>A0A2W4ZRH7_9BACT</name>
<dbReference type="InterPro" id="IPR001787">
    <property type="entry name" value="Ribosomal_bL21"/>
</dbReference>
<gene>
    <name evidence="4 6" type="primary">rplU</name>
    <name evidence="6" type="ORF">DI626_09780</name>
</gene>
<dbReference type="InterPro" id="IPR036164">
    <property type="entry name" value="bL21-like_sf"/>
</dbReference>
<evidence type="ECO:0000256" key="1">
    <source>
        <dbReference type="ARBA" id="ARBA00008563"/>
    </source>
</evidence>
<proteinExistence type="inferred from homology"/>
<dbReference type="PANTHER" id="PTHR21349">
    <property type="entry name" value="50S RIBOSOMAL PROTEIN L21"/>
    <property type="match status" value="1"/>
</dbReference>
<keyword evidence="2 4" id="KW-0689">Ribosomal protein</keyword>
<evidence type="ECO:0000256" key="5">
    <source>
        <dbReference type="RuleBase" id="RU000562"/>
    </source>
</evidence>